<name>A0AA39F2C8_MICHY</name>
<sequence length="107" mass="10901">MYKFVILFAMVACITAVPAPKPEPGYIAAPVVAAASPITLTHTAPVATSYANTYKVSYKSPVIAAAPLVATAPAVAFAASAPVVTHHTIAAAPLTYTAHHAPIIAIH</sequence>
<protein>
    <submittedName>
        <fullName evidence="2">Uncharacterized protein</fullName>
    </submittedName>
</protein>
<organism evidence="2 3">
    <name type="scientific">Microctonus hyperodae</name>
    <name type="common">Parasitoid wasp</name>
    <dbReference type="NCBI Taxonomy" id="165561"/>
    <lineage>
        <taxon>Eukaryota</taxon>
        <taxon>Metazoa</taxon>
        <taxon>Ecdysozoa</taxon>
        <taxon>Arthropoda</taxon>
        <taxon>Hexapoda</taxon>
        <taxon>Insecta</taxon>
        <taxon>Pterygota</taxon>
        <taxon>Neoptera</taxon>
        <taxon>Endopterygota</taxon>
        <taxon>Hymenoptera</taxon>
        <taxon>Apocrita</taxon>
        <taxon>Ichneumonoidea</taxon>
        <taxon>Braconidae</taxon>
        <taxon>Euphorinae</taxon>
        <taxon>Microctonus</taxon>
    </lineage>
</organism>
<dbReference type="AlphaFoldDB" id="A0AA39F2C8"/>
<evidence type="ECO:0000313" key="3">
    <source>
        <dbReference type="Proteomes" id="UP001168972"/>
    </source>
</evidence>
<feature type="chain" id="PRO_5041467586" evidence="1">
    <location>
        <begin position="17"/>
        <end position="107"/>
    </location>
</feature>
<evidence type="ECO:0000256" key="1">
    <source>
        <dbReference type="SAM" id="SignalP"/>
    </source>
</evidence>
<dbReference type="EMBL" id="JAQQBR010001834">
    <property type="protein sequence ID" value="KAK0161658.1"/>
    <property type="molecule type" value="Genomic_DNA"/>
</dbReference>
<proteinExistence type="predicted"/>
<gene>
    <name evidence="2" type="ORF">PV327_008077</name>
</gene>
<reference evidence="2" key="1">
    <citation type="journal article" date="2023" name="bioRxiv">
        <title>Scaffold-level genome assemblies of two parasitoid biocontrol wasps reveal the parthenogenesis mechanism and an associated novel virus.</title>
        <authorList>
            <person name="Inwood S."/>
            <person name="Skelly J."/>
            <person name="Guhlin J."/>
            <person name="Harrop T."/>
            <person name="Goldson S."/>
            <person name="Dearden P."/>
        </authorList>
    </citation>
    <scope>NUCLEOTIDE SEQUENCE</scope>
    <source>
        <strain evidence="2">Lincoln</strain>
        <tissue evidence="2">Whole body</tissue>
    </source>
</reference>
<keyword evidence="1" id="KW-0732">Signal</keyword>
<dbReference type="Proteomes" id="UP001168972">
    <property type="component" value="Unassembled WGS sequence"/>
</dbReference>
<keyword evidence="3" id="KW-1185">Reference proteome</keyword>
<accession>A0AA39F2C8</accession>
<reference evidence="2" key="2">
    <citation type="submission" date="2023-03" db="EMBL/GenBank/DDBJ databases">
        <authorList>
            <person name="Inwood S.N."/>
            <person name="Skelly J.G."/>
            <person name="Guhlin J."/>
            <person name="Harrop T.W.R."/>
            <person name="Goldson S.G."/>
            <person name="Dearden P.K."/>
        </authorList>
    </citation>
    <scope>NUCLEOTIDE SEQUENCE</scope>
    <source>
        <strain evidence="2">Lincoln</strain>
        <tissue evidence="2">Whole body</tissue>
    </source>
</reference>
<evidence type="ECO:0000313" key="2">
    <source>
        <dbReference type="EMBL" id="KAK0161658.1"/>
    </source>
</evidence>
<comment type="caution">
    <text evidence="2">The sequence shown here is derived from an EMBL/GenBank/DDBJ whole genome shotgun (WGS) entry which is preliminary data.</text>
</comment>
<feature type="signal peptide" evidence="1">
    <location>
        <begin position="1"/>
        <end position="16"/>
    </location>
</feature>